<evidence type="ECO:0000313" key="4">
    <source>
        <dbReference type="Proteomes" id="UP001152797"/>
    </source>
</evidence>
<name>A0A9P1D553_9DINO</name>
<comment type="caution">
    <text evidence="2">The sequence shown here is derived from an EMBL/GenBank/DDBJ whole genome shotgun (WGS) entry which is preliminary data.</text>
</comment>
<evidence type="ECO:0000313" key="3">
    <source>
        <dbReference type="EMBL" id="CAL4791380.1"/>
    </source>
</evidence>
<dbReference type="EMBL" id="CAMXCT030003358">
    <property type="protein sequence ID" value="CAL4791380.1"/>
    <property type="molecule type" value="Genomic_DNA"/>
</dbReference>
<feature type="chain" id="PRO_5043271027" evidence="1">
    <location>
        <begin position="24"/>
        <end position="61"/>
    </location>
</feature>
<accession>A0A9P1D553</accession>
<dbReference type="Proteomes" id="UP001152797">
    <property type="component" value="Unassembled WGS sequence"/>
</dbReference>
<feature type="signal peptide" evidence="1">
    <location>
        <begin position="1"/>
        <end position="23"/>
    </location>
</feature>
<dbReference type="AlphaFoldDB" id="A0A9P1D553"/>
<gene>
    <name evidence="2" type="ORF">C1SCF055_LOCUS29885</name>
</gene>
<keyword evidence="4" id="KW-1185">Reference proteome</keyword>
<dbReference type="EMBL" id="CAMXCT010003358">
    <property type="protein sequence ID" value="CAI4004068.1"/>
    <property type="molecule type" value="Genomic_DNA"/>
</dbReference>
<sequence>MAFMALFLFDCAFLERFTTDGQAYVLVQRDGSCGEQGHSAWLQRSRGELKGEQGLGVMAVR</sequence>
<reference evidence="3 4" key="2">
    <citation type="submission" date="2024-05" db="EMBL/GenBank/DDBJ databases">
        <authorList>
            <person name="Chen Y."/>
            <person name="Shah S."/>
            <person name="Dougan E. K."/>
            <person name="Thang M."/>
            <person name="Chan C."/>
        </authorList>
    </citation>
    <scope>NUCLEOTIDE SEQUENCE [LARGE SCALE GENOMIC DNA]</scope>
</reference>
<proteinExistence type="predicted"/>
<evidence type="ECO:0000313" key="2">
    <source>
        <dbReference type="EMBL" id="CAI4004068.1"/>
    </source>
</evidence>
<evidence type="ECO:0000256" key="1">
    <source>
        <dbReference type="SAM" id="SignalP"/>
    </source>
</evidence>
<keyword evidence="1" id="KW-0732">Signal</keyword>
<protein>
    <submittedName>
        <fullName evidence="2">Uncharacterized protein</fullName>
    </submittedName>
</protein>
<organism evidence="2">
    <name type="scientific">Cladocopium goreaui</name>
    <dbReference type="NCBI Taxonomy" id="2562237"/>
    <lineage>
        <taxon>Eukaryota</taxon>
        <taxon>Sar</taxon>
        <taxon>Alveolata</taxon>
        <taxon>Dinophyceae</taxon>
        <taxon>Suessiales</taxon>
        <taxon>Symbiodiniaceae</taxon>
        <taxon>Cladocopium</taxon>
    </lineage>
</organism>
<reference evidence="2" key="1">
    <citation type="submission" date="2022-10" db="EMBL/GenBank/DDBJ databases">
        <authorList>
            <person name="Chen Y."/>
            <person name="Dougan E. K."/>
            <person name="Chan C."/>
            <person name="Rhodes N."/>
            <person name="Thang M."/>
        </authorList>
    </citation>
    <scope>NUCLEOTIDE SEQUENCE</scope>
</reference>
<dbReference type="EMBL" id="CAMXCT020003358">
    <property type="protein sequence ID" value="CAL1157443.1"/>
    <property type="molecule type" value="Genomic_DNA"/>
</dbReference>